<gene>
    <name evidence="1" type="ORF">D5039_04975</name>
</gene>
<keyword evidence="2" id="KW-1185">Reference proteome</keyword>
<evidence type="ECO:0000313" key="1">
    <source>
        <dbReference type="EMBL" id="MCW5320557.1"/>
    </source>
</evidence>
<accession>A0ABT3KQZ3</accession>
<proteinExistence type="predicted"/>
<dbReference type="EMBL" id="QZCW01000001">
    <property type="protein sequence ID" value="MCW5320557.1"/>
    <property type="molecule type" value="Genomic_DNA"/>
</dbReference>
<dbReference type="InterPro" id="IPR019289">
    <property type="entry name" value="Phage_tail_E/E"/>
</dbReference>
<dbReference type="Pfam" id="PF10109">
    <property type="entry name" value="Phage_TAC_7"/>
    <property type="match status" value="1"/>
</dbReference>
<evidence type="ECO:0000313" key="2">
    <source>
        <dbReference type="Proteomes" id="UP001208935"/>
    </source>
</evidence>
<protein>
    <submittedName>
        <fullName evidence="1">Phage tail assembly protein</fullName>
    </submittedName>
</protein>
<dbReference type="RefSeq" id="WP_265281271.1">
    <property type="nucleotide sequence ID" value="NZ_QZCW01000001.1"/>
</dbReference>
<sequence length="113" mass="12215">MNTKTTTKATDETIPPVTTEATVTLGTPILRGEQTISSVTLRKPRAGQLRGLSLTEILQLKVDAVTALLSRISTPTLLRHEVDNLEPEDLVALSTEVVAFFLPKDQAGGFQTE</sequence>
<organism evidence="1 2">
    <name type="scientific">Verminephrobacter aporrectodeae subsp. tuberculatae</name>
    <dbReference type="NCBI Taxonomy" id="1110392"/>
    <lineage>
        <taxon>Bacteria</taxon>
        <taxon>Pseudomonadati</taxon>
        <taxon>Pseudomonadota</taxon>
        <taxon>Betaproteobacteria</taxon>
        <taxon>Burkholderiales</taxon>
        <taxon>Comamonadaceae</taxon>
        <taxon>Verminephrobacter</taxon>
    </lineage>
</organism>
<name>A0ABT3KQZ3_9BURK</name>
<reference evidence="2" key="1">
    <citation type="submission" date="2023-07" db="EMBL/GenBank/DDBJ databases">
        <title>Verminephrobacter genomes.</title>
        <authorList>
            <person name="Lund M.B."/>
        </authorList>
    </citation>
    <scope>NUCLEOTIDE SEQUENCE [LARGE SCALE GENOMIC DNA]</scope>
    <source>
        <strain evidence="2">AtM5-05</strain>
    </source>
</reference>
<comment type="caution">
    <text evidence="1">The sequence shown here is derived from an EMBL/GenBank/DDBJ whole genome shotgun (WGS) entry which is preliminary data.</text>
</comment>
<dbReference type="Proteomes" id="UP001208935">
    <property type="component" value="Unassembled WGS sequence"/>
</dbReference>